<evidence type="ECO:0000313" key="1">
    <source>
        <dbReference type="EMBL" id="BAB71636.1"/>
    </source>
</evidence>
<reference evidence="2" key="1">
    <citation type="journal article" date="2001" name="Science">
        <title>The sequence of the human genome.</title>
        <authorList>
            <person name="Venter J.C."/>
            <person name="Adams M.D."/>
            <person name="Myers E.W."/>
            <person name="Li P.W."/>
            <person name="Mural R.J."/>
            <person name="Sutton G.G."/>
            <person name="Smith H.O."/>
            <person name="Yandell M."/>
            <person name="Evans C.A."/>
            <person name="Holt R.A."/>
            <person name="Gocayne J.D."/>
            <person name="Amanatides P."/>
            <person name="Ballew R.M."/>
            <person name="Huson D.H."/>
            <person name="Wortman J.R."/>
            <person name="Zhang Q."/>
            <person name="Kodira C.D."/>
            <person name="Zheng X.H."/>
            <person name="Chen L."/>
            <person name="Skupski M."/>
            <person name="Subramanian G."/>
            <person name="Thomas P.D."/>
            <person name="Zhang J."/>
            <person name="Gabor Miklos G.L."/>
            <person name="Nelson C."/>
            <person name="Broder S."/>
            <person name="Clark A.G."/>
            <person name="Nadeau J."/>
            <person name="McKusick V.A."/>
            <person name="Zinder N."/>
            <person name="Levine A.J."/>
            <person name="Roberts R.J."/>
            <person name="Simon M."/>
            <person name="Slayman C."/>
            <person name="Hunkapiller M."/>
            <person name="Bolanos R."/>
            <person name="Delcher A."/>
            <person name="Dew I."/>
            <person name="Fasulo D."/>
            <person name="Flanigan M."/>
            <person name="Florea L."/>
            <person name="Halpern A."/>
            <person name="Hannenhalli S."/>
            <person name="Kravitz S."/>
            <person name="Levy S."/>
            <person name="Mobarry C."/>
            <person name="Reinert K."/>
            <person name="Remington K."/>
            <person name="Abu-Threideh J."/>
            <person name="Beasley E."/>
            <person name="Biddick K."/>
            <person name="Bonazzi V."/>
            <person name="Brandon R."/>
            <person name="Cargill M."/>
            <person name="Chandramouliswaran I."/>
            <person name="Charlab R."/>
            <person name="Chaturvedi K."/>
            <person name="Deng Z."/>
            <person name="Di Francesco V."/>
            <person name="Dunn P."/>
            <person name="Eilbeck K."/>
            <person name="Evangelista C."/>
            <person name="Gabrielian A.E."/>
            <person name="Gan W."/>
            <person name="Ge W."/>
            <person name="Gong F."/>
            <person name="Gu Z."/>
            <person name="Guan P."/>
            <person name="Heiman T.J."/>
            <person name="Higgins M.E."/>
            <person name="Ji R.R."/>
            <person name="Ke Z."/>
            <person name="Ketchum K.A."/>
            <person name="Lai Z."/>
            <person name="Lei Y."/>
            <person name="Li Z."/>
            <person name="Li J."/>
            <person name="Liang Y."/>
            <person name="Lin X."/>
            <person name="Lu F."/>
            <person name="Merkulov G.V."/>
            <person name="Milshina N."/>
            <person name="Moore H.M."/>
            <person name="Naik A.K."/>
            <person name="Narayan V.A."/>
            <person name="Neelam B."/>
            <person name="Nusskern D."/>
            <person name="Rusch D.B."/>
            <person name="Salzberg S."/>
            <person name="Shao W."/>
            <person name="Shue B."/>
            <person name="Sun J."/>
            <person name="Wang Z."/>
            <person name="Wang A."/>
            <person name="Wang X."/>
            <person name="Wang J."/>
            <person name="Wei M."/>
            <person name="Wides R."/>
            <person name="Xiao C."/>
            <person name="Yan C."/>
            <person name="Yao A."/>
            <person name="Ye J."/>
            <person name="Zhan M."/>
            <person name="Zhang W."/>
            <person name="Zhang H."/>
            <person name="Zhao Q."/>
            <person name="Zheng L."/>
            <person name="Zhong F."/>
            <person name="Zhong W."/>
            <person name="Zhu S."/>
            <person name="Zhao S."/>
            <person name="Gilbert D."/>
            <person name="Baumhueter S."/>
            <person name="Spier G."/>
            <person name="Carter C."/>
            <person name="Cravchik A."/>
            <person name="Woodage T."/>
            <person name="Ali F."/>
            <person name="An H."/>
            <person name="Awe A."/>
            <person name="Baldwin D."/>
            <person name="Baden H."/>
            <person name="Barnstead M."/>
            <person name="Barrow I."/>
            <person name="Beeson K."/>
            <person name="Busam D."/>
            <person name="Carver A."/>
            <person name="Center A."/>
            <person name="Cheng M.L."/>
            <person name="Curry L."/>
            <person name="Danaher S."/>
            <person name="Davenport L."/>
            <person name="Desilets R."/>
            <person name="Dietz S."/>
            <person name="Dodson K."/>
            <person name="Doup L."/>
            <person name="Ferriera S."/>
            <person name="Garg N."/>
            <person name="Gluecksmann A."/>
            <person name="Hart B."/>
            <person name="Haynes J."/>
            <person name="Haynes C."/>
            <person name="Heiner C."/>
            <person name="Hladun S."/>
            <person name="Hostin D."/>
            <person name="Houck J."/>
            <person name="Howland T."/>
            <person name="Ibegwam C."/>
            <person name="Johnson J."/>
            <person name="Kalush F."/>
            <person name="Kline L."/>
            <person name="Koduru S."/>
            <person name="Love A."/>
            <person name="Mann F."/>
            <person name="May D."/>
            <person name="McCawley S."/>
            <person name="McIntosh T."/>
            <person name="McMullen I."/>
            <person name="Moy M."/>
            <person name="Moy L."/>
            <person name="Murphy B."/>
            <person name="Nelson K."/>
            <person name="Pfannkoch C."/>
            <person name="Pratts E."/>
            <person name="Puri V."/>
            <person name="Qureshi H."/>
            <person name="Reardon M."/>
            <person name="Rodriguez R."/>
            <person name="Rogers Y.H."/>
            <person name="Romblad D."/>
            <person name="Ruhfel B."/>
            <person name="Scott R."/>
            <person name="Sitter C."/>
            <person name="Smallwood M."/>
            <person name="Stewart E."/>
            <person name="Strong R."/>
            <person name="Suh E."/>
            <person name="Thomas R."/>
            <person name="Tint N.N."/>
            <person name="Tse S."/>
            <person name="Vech C."/>
            <person name="Wang G."/>
            <person name="Wetter J."/>
            <person name="Williams S."/>
            <person name="Williams M."/>
            <person name="Windsor S."/>
            <person name="Winn-Deen E."/>
            <person name="Wolfe K."/>
            <person name="Zaveri J."/>
            <person name="Zaveri K."/>
            <person name="Abril J.F."/>
            <person name="Guigo R."/>
            <person name="Campbell M.J."/>
            <person name="Sjolander K.V."/>
            <person name="Karlak B."/>
            <person name="Kejariwal A."/>
            <person name="Mi H."/>
            <person name="Lazareva B."/>
            <person name="Hatton T."/>
            <person name="Narechania A."/>
            <person name="Diemer K."/>
            <person name="Muruganujan A."/>
            <person name="Guo N."/>
            <person name="Sato S."/>
            <person name="Bafna V."/>
            <person name="Istrail S."/>
            <person name="Lippert R."/>
            <person name="Schwartz R."/>
            <person name="Walenz B."/>
            <person name="Yooseph S."/>
            <person name="Allen D."/>
            <person name="Basu A."/>
            <person name="Baxendale J."/>
            <person name="Blick L."/>
            <person name="Caminha M."/>
            <person name="Carnes-Stine J."/>
            <person name="Caulk P."/>
            <person name="Chiang Y.H."/>
            <person name="Coyne M."/>
            <person name="Dahlke C."/>
            <person name="Mays A."/>
            <person name="Dombroski M."/>
            <person name="Donnelly M."/>
            <person name="Ely D."/>
            <person name="Esparham S."/>
            <person name="Fosler C."/>
            <person name="Gire H."/>
            <person name="Glanowski S."/>
            <person name="Glasser K."/>
            <person name="Glodek A."/>
            <person name="Gorokhov M."/>
            <person name="Graham K."/>
            <person name="Gropman B."/>
            <person name="Harris M."/>
            <person name="Heil J."/>
            <person name="Henderson S."/>
            <person name="Hoover J."/>
            <person name="Jennings D."/>
            <person name="Jordan C."/>
            <person name="Jordan J."/>
            <person name="Kasha J."/>
            <person name="Kagan L."/>
            <person name="Kraft C."/>
            <person name="Levitsky A."/>
            <person name="Lewis M."/>
            <person name="Liu X."/>
            <person name="Lopez J."/>
            <person name="Ma D."/>
            <person name="Majoros W."/>
            <person name="McDaniel J."/>
            <person name="Murphy S."/>
            <person name="Newman M."/>
            <person name="Nguyen T."/>
            <person name="Nguyen N."/>
            <person name="Nodell M."/>
            <person name="Pan S."/>
            <person name="Peck J."/>
            <person name="Peterson M."/>
            <person name="Rowe W."/>
            <person name="Sanders R."/>
            <person name="Scott J."/>
            <person name="Simpson M."/>
            <person name="Smith T."/>
            <person name="Sprague A."/>
            <person name="Stockwell T."/>
            <person name="Turner R."/>
            <person name="Venter E."/>
            <person name="Wang M."/>
            <person name="Wen M."/>
            <person name="Wu D."/>
            <person name="Wu M."/>
            <person name="Xia A."/>
            <person name="Zandieh A."/>
            <person name="Zhu X."/>
        </authorList>
    </citation>
    <scope>NUCLEOTIDE SEQUENCE</scope>
</reference>
<sequence length="133" mass="14421">MGFLGKYMGEGSSIEEAQNYCLSSPNLQGLRPNRSLVSSQHLLRLTERMVPCPEGVPPGSVHSAARASVSLWPHRGFPPSGTAWCPCLMGSVETVGGVGPGSWERWFWCLGILVKLRTVAHLASEPDMVILFV</sequence>
<reference evidence="1" key="2">
    <citation type="submission" date="2001-10" db="EMBL/GenBank/DDBJ databases">
        <title>NEDO human cDNA sequencing project.</title>
        <authorList>
            <person name="Ishibashi T."/>
            <person name="Kanehori K."/>
            <person name="Yosida M."/>
            <person name="Watanabe S."/>
            <person name="Ishida S."/>
            <person name="Ono Y."/>
            <person name="Hotuta T."/>
            <person name="Hiraoka S."/>
            <person name="Murakawa K."/>
            <person name="Takiguchi S."/>
            <person name="Kusano J."/>
            <person name="Watanabe M."/>
            <person name="Fujimori K."/>
            <person name="Tanai H."/>
            <person name="Ishida M."/>
            <person name="Yamashita H."/>
            <person name="Chiba Y."/>
            <person name="Suzuki Y."/>
            <person name="Hata H."/>
            <person name="Nakagawa K."/>
            <person name="Mizuno S."/>
            <person name="Morinaga M."/>
            <person name="Kawamura M."/>
            <person name="Sugiyama T."/>
            <person name="Irie R."/>
            <person name="Otsuki T."/>
            <person name="Sato H."/>
            <person name="Nishikawa T."/>
            <person name="Sugiyama A."/>
            <person name="Kawakami B."/>
            <person name="Nagai K."/>
            <person name="Isogai T."/>
            <person name="Sugano S."/>
        </authorList>
    </citation>
    <scope>NUCLEOTIDE SEQUENCE</scope>
    <source>
        <tissue evidence="1">Synovial membrane</tissue>
    </source>
</reference>
<gene>
    <name evidence="2" type="ORF">hCG_2039992</name>
</gene>
<evidence type="ECO:0000313" key="2">
    <source>
        <dbReference type="EMBL" id="EAW64107.1"/>
    </source>
</evidence>
<dbReference type="EMBL" id="CH471055">
    <property type="protein sequence ID" value="EAW64107.1"/>
    <property type="molecule type" value="Genomic_DNA"/>
</dbReference>
<dbReference type="AlphaFoldDB" id="Q96DJ8"/>
<protein>
    <submittedName>
        <fullName evidence="2">HCG2039992</fullName>
    </submittedName>
    <submittedName>
        <fullName evidence="1">cDNA FLJ25312 fis, clone SYN01070</fullName>
    </submittedName>
</protein>
<proteinExistence type="evidence at transcript level"/>
<organism evidence="1">
    <name type="scientific">Homo sapiens</name>
    <name type="common">Human</name>
    <dbReference type="NCBI Taxonomy" id="9606"/>
    <lineage>
        <taxon>Eukaryota</taxon>
        <taxon>Metazoa</taxon>
        <taxon>Chordata</taxon>
        <taxon>Craniata</taxon>
        <taxon>Vertebrata</taxon>
        <taxon>Euteleostomi</taxon>
        <taxon>Mammalia</taxon>
        <taxon>Eutheria</taxon>
        <taxon>Euarchontoglires</taxon>
        <taxon>Primates</taxon>
        <taxon>Haplorrhini</taxon>
        <taxon>Catarrhini</taxon>
        <taxon>Hominidae</taxon>
        <taxon>Homo</taxon>
    </lineage>
</organism>
<reference evidence="2" key="3">
    <citation type="submission" date="2005-07" db="EMBL/GenBank/DDBJ databases">
        <authorList>
            <person name="Mural R.J."/>
            <person name="Istrail S."/>
            <person name="Sutton G."/>
            <person name="Florea L."/>
            <person name="Halpern A.L."/>
            <person name="Mobarry C.M."/>
            <person name="Lippert R."/>
            <person name="Walenz B."/>
            <person name="Shatkay H."/>
            <person name="Dew I."/>
            <person name="Miller J.R."/>
            <person name="Flanigan M.J."/>
            <person name="Edwards N.J."/>
            <person name="Bolanos R."/>
            <person name="Fasulo D."/>
            <person name="Halldorsson B.V."/>
            <person name="Hannenhalli S."/>
            <person name="Turner R."/>
            <person name="Yooseph S."/>
            <person name="Lu F."/>
            <person name="Nusskern D.R."/>
            <person name="Shue B.C."/>
            <person name="Zheng X.H."/>
            <person name="Zhong F."/>
            <person name="Delcher A.L."/>
            <person name="Huson D.H."/>
            <person name="Kravitz S.A."/>
            <person name="Mouchard L."/>
            <person name="Reinert K."/>
            <person name="Remington K.A."/>
            <person name="Clark A.G."/>
            <person name="Waterman M.S."/>
            <person name="Eichler E.E."/>
            <person name="Adams M.D."/>
            <person name="Hunkapiller M.W."/>
            <person name="Myers E.W."/>
            <person name="Venter J.C."/>
        </authorList>
    </citation>
    <scope>NUCLEOTIDE SEQUENCE</scope>
</reference>
<name>Q96DJ8_HUMAN</name>
<dbReference type="EMBL" id="AK058041">
    <property type="protein sequence ID" value="BAB71636.1"/>
    <property type="molecule type" value="mRNA"/>
</dbReference>
<accession>Q96DJ8</accession>